<sequence length="45" mass="5321">MIFKNIRFTDAKKRNLFKKSVVLLKKGFIFAPANSNVNNFEIMTW</sequence>
<dbReference type="Proteomes" id="UP000029644">
    <property type="component" value="Unassembled WGS sequence"/>
</dbReference>
<dbReference type="EMBL" id="BBNQ01000009">
    <property type="protein sequence ID" value="GAL63045.1"/>
    <property type="molecule type" value="Genomic_DNA"/>
</dbReference>
<gene>
    <name evidence="1" type="ORF">JCM19300_1063</name>
</gene>
<comment type="caution">
    <text evidence="1">The sequence shown here is derived from an EMBL/GenBank/DDBJ whole genome shotgun (WGS) entry which is preliminary data.</text>
</comment>
<dbReference type="AlphaFoldDB" id="A0A090VE46"/>
<evidence type="ECO:0000313" key="2">
    <source>
        <dbReference type="Proteomes" id="UP000029644"/>
    </source>
</evidence>
<evidence type="ECO:0000313" key="1">
    <source>
        <dbReference type="EMBL" id="GAL63045.1"/>
    </source>
</evidence>
<organism evidence="1 2">
    <name type="scientific">Algibacter lectus</name>
    <dbReference type="NCBI Taxonomy" id="221126"/>
    <lineage>
        <taxon>Bacteria</taxon>
        <taxon>Pseudomonadati</taxon>
        <taxon>Bacteroidota</taxon>
        <taxon>Flavobacteriia</taxon>
        <taxon>Flavobacteriales</taxon>
        <taxon>Flavobacteriaceae</taxon>
        <taxon>Algibacter</taxon>
    </lineage>
</organism>
<name>A0A090VE46_9FLAO</name>
<proteinExistence type="predicted"/>
<accession>A0A090VE46</accession>
<reference evidence="1 2" key="1">
    <citation type="journal article" date="2014" name="Genome Announc.">
        <title>Draft Genome Sequences of Marine Flavobacterium Algibacter lectus Strains SS8 and NR4.</title>
        <authorList>
            <person name="Takatani N."/>
            <person name="Nakanishi M."/>
            <person name="Meirelles P."/>
            <person name="Mino S."/>
            <person name="Suda W."/>
            <person name="Oshima K."/>
            <person name="Hattori M."/>
            <person name="Ohkuma M."/>
            <person name="Hosokawa M."/>
            <person name="Miyashita K."/>
            <person name="Thompson F.L."/>
            <person name="Niwa A."/>
            <person name="Sawabe T."/>
            <person name="Sawabe T."/>
        </authorList>
    </citation>
    <scope>NUCLEOTIDE SEQUENCE [LARGE SCALE GENOMIC DNA]</scope>
    <source>
        <strain evidence="1 2">JCM 19300</strain>
    </source>
</reference>
<protein>
    <submittedName>
        <fullName evidence="1">Uncharacterized protein</fullName>
    </submittedName>
</protein>